<name>A0A517Y5D9_9BACT</name>
<proteinExistence type="predicted"/>
<evidence type="ECO:0008006" key="4">
    <source>
        <dbReference type="Google" id="ProtNLM"/>
    </source>
</evidence>
<reference evidence="2 3" key="1">
    <citation type="submission" date="2019-02" db="EMBL/GenBank/DDBJ databases">
        <title>Deep-cultivation of Planctomycetes and their phenomic and genomic characterization uncovers novel biology.</title>
        <authorList>
            <person name="Wiegand S."/>
            <person name="Jogler M."/>
            <person name="Boedeker C."/>
            <person name="Pinto D."/>
            <person name="Vollmers J."/>
            <person name="Rivas-Marin E."/>
            <person name="Kohn T."/>
            <person name="Peeters S.H."/>
            <person name="Heuer A."/>
            <person name="Rast P."/>
            <person name="Oberbeckmann S."/>
            <person name="Bunk B."/>
            <person name="Jeske O."/>
            <person name="Meyerdierks A."/>
            <person name="Storesund J.E."/>
            <person name="Kallscheuer N."/>
            <person name="Luecker S."/>
            <person name="Lage O.M."/>
            <person name="Pohl T."/>
            <person name="Merkel B.J."/>
            <person name="Hornburger P."/>
            <person name="Mueller R.-W."/>
            <person name="Bruemmer F."/>
            <person name="Labrenz M."/>
            <person name="Spormann A.M."/>
            <person name="Op den Camp H."/>
            <person name="Overmann J."/>
            <person name="Amann R."/>
            <person name="Jetten M.S.M."/>
            <person name="Mascher T."/>
            <person name="Medema M.H."/>
            <person name="Devos D.P."/>
            <person name="Kaster A.-K."/>
            <person name="Ovreas L."/>
            <person name="Rohde M."/>
            <person name="Galperin M.Y."/>
            <person name="Jogler C."/>
        </authorList>
    </citation>
    <scope>NUCLEOTIDE SEQUENCE [LARGE SCALE GENOMIC DNA]</scope>
    <source>
        <strain evidence="2 3">ETA_A8</strain>
    </source>
</reference>
<gene>
    <name evidence="2" type="ORF">ETAA8_05260</name>
</gene>
<protein>
    <recommendedName>
        <fullName evidence="4">Carboxypeptidase regulatory-like domain-containing protein</fullName>
    </recommendedName>
</protein>
<keyword evidence="3" id="KW-1185">Reference proteome</keyword>
<dbReference type="AlphaFoldDB" id="A0A517Y5D9"/>
<feature type="chain" id="PRO_5022111312" description="Carboxypeptidase regulatory-like domain-containing protein" evidence="1">
    <location>
        <begin position="28"/>
        <end position="156"/>
    </location>
</feature>
<organism evidence="2 3">
    <name type="scientific">Anatilimnocola aggregata</name>
    <dbReference type="NCBI Taxonomy" id="2528021"/>
    <lineage>
        <taxon>Bacteria</taxon>
        <taxon>Pseudomonadati</taxon>
        <taxon>Planctomycetota</taxon>
        <taxon>Planctomycetia</taxon>
        <taxon>Pirellulales</taxon>
        <taxon>Pirellulaceae</taxon>
        <taxon>Anatilimnocola</taxon>
    </lineage>
</organism>
<dbReference type="OrthoDB" id="281179at2"/>
<evidence type="ECO:0000313" key="3">
    <source>
        <dbReference type="Proteomes" id="UP000315017"/>
    </source>
</evidence>
<feature type="signal peptide" evidence="1">
    <location>
        <begin position="1"/>
        <end position="27"/>
    </location>
</feature>
<dbReference type="KEGG" id="aagg:ETAA8_05260"/>
<keyword evidence="1" id="KW-0732">Signal</keyword>
<sequence precursor="true">MCESWISQSRIAASVIGLTLLTLSGCADPGAGSNLPPLTKVTGTVRFQGQSVEGADVTFNNVSAGYSANAKTDSAGRFVLTTSGKEGAVPGQQLVSIRRVDVIDNTPPGVDPTAGGIAPPPTINWIVPQKYSELATSGLTAEVTDSGPNDFQFDLK</sequence>
<evidence type="ECO:0000256" key="1">
    <source>
        <dbReference type="SAM" id="SignalP"/>
    </source>
</evidence>
<dbReference type="Proteomes" id="UP000315017">
    <property type="component" value="Chromosome"/>
</dbReference>
<dbReference type="RefSeq" id="WP_145084427.1">
    <property type="nucleotide sequence ID" value="NZ_CP036274.1"/>
</dbReference>
<accession>A0A517Y5D9</accession>
<dbReference type="EMBL" id="CP036274">
    <property type="protein sequence ID" value="QDU25458.1"/>
    <property type="molecule type" value="Genomic_DNA"/>
</dbReference>
<evidence type="ECO:0000313" key="2">
    <source>
        <dbReference type="EMBL" id="QDU25458.1"/>
    </source>
</evidence>